<gene>
    <name evidence="1" type="ORF">Maq22A_4p60045</name>
</gene>
<geneLocation type="plasmid" evidence="2">
    <name>pMaq22A_4p DNA</name>
</geneLocation>
<organism evidence="1 2">
    <name type="scientific">Methylobacterium aquaticum</name>
    <dbReference type="NCBI Taxonomy" id="270351"/>
    <lineage>
        <taxon>Bacteria</taxon>
        <taxon>Pseudomonadati</taxon>
        <taxon>Pseudomonadota</taxon>
        <taxon>Alphaproteobacteria</taxon>
        <taxon>Hyphomicrobiales</taxon>
        <taxon>Methylobacteriaceae</taxon>
        <taxon>Methylobacterium</taxon>
    </lineage>
</organism>
<dbReference type="AlphaFoldDB" id="A0A0C6FPZ8"/>
<dbReference type="KEGG" id="maqu:Maq22A_4p60045"/>
<protein>
    <submittedName>
        <fullName evidence="1">Uncharacterized protein</fullName>
    </submittedName>
</protein>
<name>A0A0C6FPZ8_9HYPH</name>
<dbReference type="RefSeq" id="WP_145984812.1">
    <property type="nucleotide sequence ID" value="NZ_AP014708.1"/>
</dbReference>
<evidence type="ECO:0000313" key="2">
    <source>
        <dbReference type="Proteomes" id="UP000061432"/>
    </source>
</evidence>
<reference evidence="1 2" key="1">
    <citation type="journal article" date="2015" name="Genome Announc.">
        <title>Complete Genome Sequence of Methylobacterium aquaticum Strain 22A, Isolated from Racomitrium japonicum Moss.</title>
        <authorList>
            <person name="Tani A."/>
            <person name="Ogura Y."/>
            <person name="Hayashi T."/>
            <person name="Kimbara K."/>
        </authorList>
    </citation>
    <scope>NUCLEOTIDE SEQUENCE [LARGE SCALE GENOMIC DNA]</scope>
    <source>
        <strain evidence="1 2">MA-22A</strain>
        <plasmid evidence="2">Plasmid pMaq22A_4p DNA</plasmid>
    </source>
</reference>
<keyword evidence="1" id="KW-0614">Plasmid</keyword>
<dbReference type="PATRIC" id="fig|270351.10.peg.7556"/>
<reference evidence="2" key="2">
    <citation type="submission" date="2015-01" db="EMBL/GenBank/DDBJ databases">
        <title>Complete genome sequence of Methylobacterium aquaticum strain 22A.</title>
        <authorList>
            <person name="Tani A."/>
            <person name="Ogura Y."/>
            <person name="Hayashi T."/>
        </authorList>
    </citation>
    <scope>NUCLEOTIDE SEQUENCE [LARGE SCALE GENOMIC DNA]</scope>
    <source>
        <strain evidence="2">MA-22A</strain>
        <plasmid evidence="2">Plasmid pMaq22A_4p DNA</plasmid>
    </source>
</reference>
<dbReference type="OrthoDB" id="5465318at2"/>
<dbReference type="Proteomes" id="UP000061432">
    <property type="component" value="Plasmid pMaq22A_4p"/>
</dbReference>
<dbReference type="EMBL" id="AP014708">
    <property type="protein sequence ID" value="BAQ50368.1"/>
    <property type="molecule type" value="Genomic_DNA"/>
</dbReference>
<accession>A0A0C6FPZ8</accession>
<proteinExistence type="predicted"/>
<sequence length="478" mass="51816">MSNTEALAAAAAPIATLGESFSGEFTAPKAYRAPFQARVYSHLTAVTADDPTDLAERIARFFEEGTELVQSLGLAYGDAQAVVDYVYSRPAGEPRQELGGTMTTLASLATLAGHDMMACGEEELARTWQPEVFAKTQRKRANRHGRGALPGVDEGAVVKVIVHGGQHPAKPSDPDAPIFRREVLISWPEASDDISPEAVATLQASADAVMTGETWETVDSPELRALRDLAHVLEVQINGGTIIPDGVELLIAALAKVSPKKVKTDANCGRAECRVHGPCGDCFPDAILMEMIGRLEKWLAEHPREVVIFKTAGVGTTESLPDLYPWQPAGSYPRTGAHIELEDGKRVRFATYRPLYMDEYVNGWLLYLPDAAPAPVWVSADTPSGRWRHARPLEAATVTMEAPADVCPWQPAGAYPVDGTIIEVEGATGLMRFAPSRRLGRFEMKAGWLIKVGTGRAVQWVMSEPPAGRWRVIKSVEA</sequence>
<evidence type="ECO:0000313" key="1">
    <source>
        <dbReference type="EMBL" id="BAQ50368.1"/>
    </source>
</evidence>